<evidence type="ECO:0000313" key="3">
    <source>
        <dbReference type="Proteomes" id="UP000250235"/>
    </source>
</evidence>
<keyword evidence="3" id="KW-1185">Reference proteome</keyword>
<feature type="region of interest" description="Disordered" evidence="1">
    <location>
        <begin position="98"/>
        <end position="117"/>
    </location>
</feature>
<organism evidence="2 3">
    <name type="scientific">Dorcoceras hygrometricum</name>
    <dbReference type="NCBI Taxonomy" id="472368"/>
    <lineage>
        <taxon>Eukaryota</taxon>
        <taxon>Viridiplantae</taxon>
        <taxon>Streptophyta</taxon>
        <taxon>Embryophyta</taxon>
        <taxon>Tracheophyta</taxon>
        <taxon>Spermatophyta</taxon>
        <taxon>Magnoliopsida</taxon>
        <taxon>eudicotyledons</taxon>
        <taxon>Gunneridae</taxon>
        <taxon>Pentapetalae</taxon>
        <taxon>asterids</taxon>
        <taxon>lamiids</taxon>
        <taxon>Lamiales</taxon>
        <taxon>Gesneriaceae</taxon>
        <taxon>Didymocarpoideae</taxon>
        <taxon>Trichosporeae</taxon>
        <taxon>Loxocarpinae</taxon>
        <taxon>Dorcoceras</taxon>
    </lineage>
</organism>
<evidence type="ECO:0000313" key="2">
    <source>
        <dbReference type="EMBL" id="KZV23502.1"/>
    </source>
</evidence>
<dbReference type="Proteomes" id="UP000250235">
    <property type="component" value="Unassembled WGS sequence"/>
</dbReference>
<dbReference type="AlphaFoldDB" id="A0A2Z7AW91"/>
<proteinExistence type="predicted"/>
<name>A0A2Z7AW91_9LAMI</name>
<reference evidence="2 3" key="1">
    <citation type="journal article" date="2015" name="Proc. Natl. Acad. Sci. U.S.A.">
        <title>The resurrection genome of Boea hygrometrica: A blueprint for survival of dehydration.</title>
        <authorList>
            <person name="Xiao L."/>
            <person name="Yang G."/>
            <person name="Zhang L."/>
            <person name="Yang X."/>
            <person name="Zhao S."/>
            <person name="Ji Z."/>
            <person name="Zhou Q."/>
            <person name="Hu M."/>
            <person name="Wang Y."/>
            <person name="Chen M."/>
            <person name="Xu Y."/>
            <person name="Jin H."/>
            <person name="Xiao X."/>
            <person name="Hu G."/>
            <person name="Bao F."/>
            <person name="Hu Y."/>
            <person name="Wan P."/>
            <person name="Li L."/>
            <person name="Deng X."/>
            <person name="Kuang T."/>
            <person name="Xiang C."/>
            <person name="Zhu J.K."/>
            <person name="Oliver M.J."/>
            <person name="He Y."/>
        </authorList>
    </citation>
    <scope>NUCLEOTIDE SEQUENCE [LARGE SCALE GENOMIC DNA]</scope>
    <source>
        <strain evidence="3">cv. XS01</strain>
    </source>
</reference>
<protein>
    <submittedName>
        <fullName evidence="2">Structural maintenance of chromosomes protein 2-like</fullName>
    </submittedName>
</protein>
<accession>A0A2Z7AW91</accession>
<gene>
    <name evidence="2" type="ORF">F511_33957</name>
</gene>
<dbReference type="EMBL" id="KV013486">
    <property type="protein sequence ID" value="KZV23502.1"/>
    <property type="molecule type" value="Genomic_DNA"/>
</dbReference>
<sequence>MNRICQRTTNNAHKLKSGSFPNDNVSLPVERIKADTDFSRHSTVQLRKQLETSVDGLEIKIDVLESTLVRHFADSQQAFVKSQLAEMVDCLKELRDAKKGEGLSKGPGPSIKMRRLL</sequence>
<evidence type="ECO:0000256" key="1">
    <source>
        <dbReference type="SAM" id="MobiDB-lite"/>
    </source>
</evidence>